<dbReference type="AlphaFoldDB" id="A0A2Z6PCX4"/>
<dbReference type="PANTHER" id="PTHR33116">
    <property type="entry name" value="REVERSE TRANSCRIPTASE ZINC-BINDING DOMAIN-CONTAINING PROTEIN-RELATED-RELATED"/>
    <property type="match status" value="1"/>
</dbReference>
<gene>
    <name evidence="1" type="ORF">TSUD_141420</name>
</gene>
<name>A0A2Z6PCX4_TRISU</name>
<dbReference type="EMBL" id="DF974384">
    <property type="protein sequence ID" value="GAU48120.1"/>
    <property type="molecule type" value="Genomic_DNA"/>
</dbReference>
<protein>
    <recommendedName>
        <fullName evidence="3">Reverse transcriptase zinc-binding domain-containing protein</fullName>
    </recommendedName>
</protein>
<accession>A0A2Z6PCX4</accession>
<reference evidence="2" key="1">
    <citation type="journal article" date="2017" name="Front. Plant Sci.">
        <title>Climate Clever Clovers: New Paradigm to Reduce the Environmental Footprint of Ruminants by Breeding Low Methanogenic Forages Utilizing Haplotype Variation.</title>
        <authorList>
            <person name="Kaur P."/>
            <person name="Appels R."/>
            <person name="Bayer P.E."/>
            <person name="Keeble-Gagnere G."/>
            <person name="Wang J."/>
            <person name="Hirakawa H."/>
            <person name="Shirasawa K."/>
            <person name="Vercoe P."/>
            <person name="Stefanova K."/>
            <person name="Durmic Z."/>
            <person name="Nichols P."/>
            <person name="Revell C."/>
            <person name="Isobe S.N."/>
            <person name="Edwards D."/>
            <person name="Erskine W."/>
        </authorList>
    </citation>
    <scope>NUCLEOTIDE SEQUENCE [LARGE SCALE GENOMIC DNA]</scope>
    <source>
        <strain evidence="2">cv. Daliak</strain>
    </source>
</reference>
<sequence length="234" mass="26494">MGGRLVLIKFVLSSIPVYFLSFFKAPTGIISLIESIFKAFLWGGSEDSRKINWIKWDKVCLDKERGVLGVRRVKEFNLSLLGKWCWRLLKEPEGLWCKVLNVKYGIMDVQVNSGGSNASSWWKDIISIRCGNDAGGGSWFHDNVERKVGDVADMCRSGWGLGGNGWVWRRRLFAWEEELWGECCFALANIVLRDSLSDSWVWLPDPNAGYSVGGAYHLLSHLILRDLSTDSELV</sequence>
<evidence type="ECO:0000313" key="2">
    <source>
        <dbReference type="Proteomes" id="UP000242715"/>
    </source>
</evidence>
<dbReference type="PANTHER" id="PTHR33116:SF78">
    <property type="entry name" value="OS12G0587133 PROTEIN"/>
    <property type="match status" value="1"/>
</dbReference>
<organism evidence="1 2">
    <name type="scientific">Trifolium subterraneum</name>
    <name type="common">Subterranean clover</name>
    <dbReference type="NCBI Taxonomy" id="3900"/>
    <lineage>
        <taxon>Eukaryota</taxon>
        <taxon>Viridiplantae</taxon>
        <taxon>Streptophyta</taxon>
        <taxon>Embryophyta</taxon>
        <taxon>Tracheophyta</taxon>
        <taxon>Spermatophyta</taxon>
        <taxon>Magnoliopsida</taxon>
        <taxon>eudicotyledons</taxon>
        <taxon>Gunneridae</taxon>
        <taxon>Pentapetalae</taxon>
        <taxon>rosids</taxon>
        <taxon>fabids</taxon>
        <taxon>Fabales</taxon>
        <taxon>Fabaceae</taxon>
        <taxon>Papilionoideae</taxon>
        <taxon>50 kb inversion clade</taxon>
        <taxon>NPAAA clade</taxon>
        <taxon>Hologalegina</taxon>
        <taxon>IRL clade</taxon>
        <taxon>Trifolieae</taxon>
        <taxon>Trifolium</taxon>
    </lineage>
</organism>
<evidence type="ECO:0008006" key="3">
    <source>
        <dbReference type="Google" id="ProtNLM"/>
    </source>
</evidence>
<evidence type="ECO:0000313" key="1">
    <source>
        <dbReference type="EMBL" id="GAU48120.1"/>
    </source>
</evidence>
<proteinExistence type="predicted"/>
<dbReference type="Proteomes" id="UP000242715">
    <property type="component" value="Unassembled WGS sequence"/>
</dbReference>
<dbReference type="OrthoDB" id="1432077at2759"/>
<keyword evidence="2" id="KW-1185">Reference proteome</keyword>